<dbReference type="InterPro" id="IPR052463">
    <property type="entry name" value="O-linked_mannose_GnT"/>
</dbReference>
<dbReference type="Gene3D" id="3.30.160.60">
    <property type="entry name" value="Classic Zinc Finger"/>
    <property type="match status" value="1"/>
</dbReference>
<evidence type="ECO:0000256" key="14">
    <source>
        <dbReference type="ARBA" id="ARBA00022989"/>
    </source>
</evidence>
<dbReference type="InterPro" id="IPR036028">
    <property type="entry name" value="SH3-like_dom_sf"/>
</dbReference>
<dbReference type="SMART" id="SM00451">
    <property type="entry name" value="ZnF_U1"/>
    <property type="match status" value="1"/>
</dbReference>
<dbReference type="Pfam" id="PF03071">
    <property type="entry name" value="GNT-I"/>
    <property type="match status" value="1"/>
</dbReference>
<dbReference type="GO" id="GO:0047223">
    <property type="term" value="F:beta-1,3-galactosyl-O-glycosyl-glycoprotein beta-1,3-N-acetylglucosaminyltransferase activity"/>
    <property type="evidence" value="ECO:0007669"/>
    <property type="project" value="TreeGrafter"/>
</dbReference>
<dbReference type="GO" id="GO:0016266">
    <property type="term" value="P:protein O-linked glycosylation via N-acetyl-galactosamine"/>
    <property type="evidence" value="ECO:0007669"/>
    <property type="project" value="TreeGrafter"/>
</dbReference>
<evidence type="ECO:0000313" key="24">
    <source>
        <dbReference type="EMBL" id="KAK2561562.1"/>
    </source>
</evidence>
<dbReference type="Proteomes" id="UP001249851">
    <property type="component" value="Unassembled WGS sequence"/>
</dbReference>
<evidence type="ECO:0000256" key="6">
    <source>
        <dbReference type="ARBA" id="ARBA00022443"/>
    </source>
</evidence>
<keyword evidence="8" id="KW-0328">Glycosyltransferase</keyword>
<evidence type="ECO:0000256" key="21">
    <source>
        <dbReference type="PROSITE-ProRule" id="PRU00192"/>
    </source>
</evidence>
<keyword evidence="11" id="KW-0479">Metal-binding</keyword>
<keyword evidence="16 22" id="KW-0472">Membrane</keyword>
<feature type="transmembrane region" description="Helical" evidence="22">
    <location>
        <begin position="289"/>
        <end position="310"/>
    </location>
</feature>
<evidence type="ECO:0000256" key="12">
    <source>
        <dbReference type="ARBA" id="ARBA00022734"/>
    </source>
</evidence>
<dbReference type="InterPro" id="IPR029044">
    <property type="entry name" value="Nucleotide-diphossugar_trans"/>
</dbReference>
<evidence type="ECO:0000256" key="15">
    <source>
        <dbReference type="ARBA" id="ARBA00023034"/>
    </source>
</evidence>
<dbReference type="SUPFAM" id="SSF50044">
    <property type="entry name" value="SH3-domain"/>
    <property type="match status" value="1"/>
</dbReference>
<evidence type="ECO:0000256" key="13">
    <source>
        <dbReference type="ARBA" id="ARBA00022968"/>
    </source>
</evidence>
<dbReference type="Pfam" id="PF15711">
    <property type="entry name" value="ILEI"/>
    <property type="match status" value="2"/>
</dbReference>
<dbReference type="EMBL" id="JARQWQ010000032">
    <property type="protein sequence ID" value="KAK2561562.1"/>
    <property type="molecule type" value="Genomic_DNA"/>
</dbReference>
<evidence type="ECO:0000256" key="11">
    <source>
        <dbReference type="ARBA" id="ARBA00022723"/>
    </source>
</evidence>
<dbReference type="InterPro" id="IPR036236">
    <property type="entry name" value="Znf_C2H2_sf"/>
</dbReference>
<dbReference type="GO" id="GO:0008270">
    <property type="term" value="F:zinc ion binding"/>
    <property type="evidence" value="ECO:0007669"/>
    <property type="project" value="InterPro"/>
</dbReference>
<keyword evidence="10 22" id="KW-0812">Transmembrane</keyword>
<comment type="caution">
    <text evidence="24">The sequence shown here is derived from an EMBL/GenBank/DDBJ whole genome shotgun (WGS) entry which is preliminary data.</text>
</comment>
<dbReference type="GO" id="GO:0030246">
    <property type="term" value="F:carbohydrate binding"/>
    <property type="evidence" value="ECO:0007669"/>
    <property type="project" value="UniProtKB-KW"/>
</dbReference>
<evidence type="ECO:0000256" key="1">
    <source>
        <dbReference type="ARBA" id="ARBA00001936"/>
    </source>
</evidence>
<evidence type="ECO:0000313" key="25">
    <source>
        <dbReference type="Proteomes" id="UP001249851"/>
    </source>
</evidence>
<keyword evidence="6 21" id="KW-0728">SH3 domain</keyword>
<keyword evidence="17" id="KW-1015">Disulfide bond</keyword>
<dbReference type="SUPFAM" id="SSF57667">
    <property type="entry name" value="beta-beta-alpha zinc fingers"/>
    <property type="match status" value="1"/>
</dbReference>
<evidence type="ECO:0000256" key="17">
    <source>
        <dbReference type="ARBA" id="ARBA00023157"/>
    </source>
</evidence>
<dbReference type="InterPro" id="IPR013087">
    <property type="entry name" value="Znf_C2H2_type"/>
</dbReference>
<sequence length="882" mass="101341">MRDLFKSRRVLLYCIVLASDLANMTTKTRAYGRGILRFTSWEPCRIPGQISRSSGESRPLEIDDQVSAVITDTSPLITTVNRVPADPVQNGGKRVQLLAKYNYKANPDRPGGFDELSITQGEKIEFCRKHPTNPHWWEARNTKGVVGFVPAIYMMVLETNISALPWLEERKQQRKAEDEKEIHGKFGEPTFKPYKSAYKDDGESIASGNFYCDICGKDLNGPIPYKMHLNSKAHKEEVALREEKQQTMSSWRPNPNAKPFSPASAYFSIHLPCKRQPIRVRKKGIFSRAIQWILVFVLCVTVVINLVFIYDTTRKFNKQSHEVNSQMGEEKFNDLQKSGSQSEGRRITIEVLSSKEVASVTVDGTKVLEALDEKARGINVAVLNQKTGAVMATRSFDTFGSQEDSDSLDEGAYQLKKTARNLMKTLGSENCINLNFRDMWAFVVKKRGPVSAEGYRKSPNFDSWAEPLTIQALVTLQSEDTESCLWEDNEISQRRKEFCEKYEGYGSVCSCSNPAPLERPSDPFPNGERINIPVAIIASNRPNYLYRMIRSVLSAQGADATKITVFIDGYFEEPLAVARLFGIRGIQHTPISSKNARISQHYKASLTTTFNLYPDAEFMIILEEDLDVSTDIFWYFNQLLPILREDESLYCISAWNDQGYEHTVGDPAMLYRIETMPGLGWVLKRKLYKEELESKWPTPDKFWDWDMWMRLPEIRKDRECVIPDVSRTYHFGSKGLNIHPYFQEVYFKKHALNTETNVKFHVEKTRKENYEKEIESLLSLSKVLDHSSNICAKEDFVPEVKGEKFVFYIKMEHGTDWRTWKEIARCLKIWDLDVRGFHKSMWRIWIRGNHVLIIGCPTSPYCSHKPSDVTPIFIAKKENEQS</sequence>
<reference evidence="24" key="2">
    <citation type="journal article" date="2023" name="Science">
        <title>Genomic signatures of disease resistance in endangered staghorn corals.</title>
        <authorList>
            <person name="Vollmer S.V."/>
            <person name="Selwyn J.D."/>
            <person name="Despard B.A."/>
            <person name="Roesel C.L."/>
        </authorList>
    </citation>
    <scope>NUCLEOTIDE SEQUENCE</scope>
    <source>
        <strain evidence="24">K2</strain>
    </source>
</reference>
<dbReference type="CDD" id="cd00174">
    <property type="entry name" value="SH3"/>
    <property type="match status" value="1"/>
</dbReference>
<evidence type="ECO:0000259" key="23">
    <source>
        <dbReference type="PROSITE" id="PS50002"/>
    </source>
</evidence>
<evidence type="ECO:0000256" key="8">
    <source>
        <dbReference type="ARBA" id="ARBA00022676"/>
    </source>
</evidence>
<dbReference type="Gene3D" id="3.90.550.10">
    <property type="entry name" value="Spore Coat Polysaccharide Biosynthesis Protein SpsA, Chain A"/>
    <property type="match status" value="1"/>
</dbReference>
<keyword evidence="12" id="KW-0430">Lectin</keyword>
<dbReference type="PANTHER" id="PTHR46396:SF1">
    <property type="entry name" value="PROTEIN O-LINKED-MANNOSE BETA-1,2-N-ACETYLGLUCOSAMINYLTRANSFERASE 1"/>
    <property type="match status" value="1"/>
</dbReference>
<gene>
    <name evidence="24" type="ORF">P5673_015543</name>
</gene>
<evidence type="ECO:0000256" key="9">
    <source>
        <dbReference type="ARBA" id="ARBA00022679"/>
    </source>
</evidence>
<evidence type="ECO:0000256" key="16">
    <source>
        <dbReference type="ARBA" id="ARBA00023136"/>
    </source>
</evidence>
<dbReference type="InterPro" id="IPR004139">
    <property type="entry name" value="Glyco_trans_13"/>
</dbReference>
<dbReference type="AlphaFoldDB" id="A0AAD9QHV7"/>
<comment type="similarity">
    <text evidence="4">Belongs to the glycosyltransferase 13 family.</text>
</comment>
<protein>
    <recommendedName>
        <fullName evidence="5">Protein O-linked-mannose beta-1,2-N-acetylglucosaminyltransferase 1</fullName>
    </recommendedName>
</protein>
<comment type="cofactor">
    <cofactor evidence="1">
        <name>Mn(2+)</name>
        <dbReference type="ChEBI" id="CHEBI:29035"/>
    </cofactor>
</comment>
<dbReference type="SMART" id="SM00326">
    <property type="entry name" value="SH3"/>
    <property type="match status" value="1"/>
</dbReference>
<comment type="catalytic activity">
    <reaction evidence="20">
        <text>3-O-(alpha-D-mannosyl)-L-threonyl-[protein] + UDP-N-acetyl-alpha-D-glucosamine = 3-O-(N-acetyl-beta-D-glucosaminyl-(1-&gt;2)-alpha-D-mannosyl)-L-threonyl-[protein] + UDP + H(+)</text>
        <dbReference type="Rhea" id="RHEA:54128"/>
        <dbReference type="Rhea" id="RHEA-COMP:13547"/>
        <dbReference type="Rhea" id="RHEA-COMP:13802"/>
        <dbReference type="ChEBI" id="CHEBI:15378"/>
        <dbReference type="ChEBI" id="CHEBI:57705"/>
        <dbReference type="ChEBI" id="CHEBI:58223"/>
        <dbReference type="ChEBI" id="CHEBI:137323"/>
        <dbReference type="ChEBI" id="CHEBI:138067"/>
    </reaction>
</comment>
<keyword evidence="25" id="KW-1185">Reference proteome</keyword>
<accession>A0AAD9QHV7</accession>
<dbReference type="Gene3D" id="2.30.30.40">
    <property type="entry name" value="SH3 Domains"/>
    <property type="match status" value="1"/>
</dbReference>
<keyword evidence="7" id="KW-0597">Phosphoprotein</keyword>
<evidence type="ECO:0000256" key="2">
    <source>
        <dbReference type="ARBA" id="ARBA00004323"/>
    </source>
</evidence>
<keyword evidence="18" id="KW-0464">Manganese</keyword>
<evidence type="ECO:0000256" key="18">
    <source>
        <dbReference type="ARBA" id="ARBA00023211"/>
    </source>
</evidence>
<keyword evidence="14 22" id="KW-1133">Transmembrane helix</keyword>
<comment type="subunit">
    <text evidence="19">Interacts with DAG1 (via O-linked mannose moiety). Interacts (via transmembrane domain) with FKTN; the interaction is direct and is required for normal location in Golgi membranes.</text>
</comment>
<reference evidence="24" key="1">
    <citation type="journal article" date="2023" name="G3 (Bethesda)">
        <title>Whole genome assembly and annotation of the endangered Caribbean coral Acropora cervicornis.</title>
        <authorList>
            <person name="Selwyn J.D."/>
            <person name="Vollmer S.V."/>
        </authorList>
    </citation>
    <scope>NUCLEOTIDE SEQUENCE</scope>
    <source>
        <strain evidence="24">K2</strain>
    </source>
</reference>
<name>A0AAD9QHV7_ACRCE</name>
<evidence type="ECO:0000256" key="19">
    <source>
        <dbReference type="ARBA" id="ARBA00046887"/>
    </source>
</evidence>
<evidence type="ECO:0000256" key="7">
    <source>
        <dbReference type="ARBA" id="ARBA00022553"/>
    </source>
</evidence>
<dbReference type="GO" id="GO:0003676">
    <property type="term" value="F:nucleic acid binding"/>
    <property type="evidence" value="ECO:0007669"/>
    <property type="project" value="InterPro"/>
</dbReference>
<comment type="pathway">
    <text evidence="3">Protein modification; protein glycosylation.</text>
</comment>
<dbReference type="FunFam" id="3.90.550.10:FF:000038">
    <property type="entry name" value="protein O-linked-mannose beta-1,2-N-acetylglucosaminyltransferase 1 isoform X1"/>
    <property type="match status" value="1"/>
</dbReference>
<evidence type="ECO:0000256" key="10">
    <source>
        <dbReference type="ARBA" id="ARBA00022692"/>
    </source>
</evidence>
<organism evidence="24 25">
    <name type="scientific">Acropora cervicornis</name>
    <name type="common">Staghorn coral</name>
    <dbReference type="NCBI Taxonomy" id="6130"/>
    <lineage>
        <taxon>Eukaryota</taxon>
        <taxon>Metazoa</taxon>
        <taxon>Cnidaria</taxon>
        <taxon>Anthozoa</taxon>
        <taxon>Hexacorallia</taxon>
        <taxon>Scleractinia</taxon>
        <taxon>Astrocoeniina</taxon>
        <taxon>Acroporidae</taxon>
        <taxon>Acropora</taxon>
    </lineage>
</organism>
<proteinExistence type="inferred from homology"/>
<keyword evidence="13" id="KW-0735">Signal-anchor</keyword>
<comment type="subcellular location">
    <subcellularLocation>
        <location evidence="2">Golgi apparatus membrane</location>
        <topology evidence="2">Single-pass type II membrane protein</topology>
    </subcellularLocation>
</comment>
<dbReference type="PANTHER" id="PTHR46396">
    <property type="entry name" value="PROTEIN O-LINKED-MANNOSE BETA-1,2-N-ACETYLGLUCOSAMINYLTRANSFERASE 1"/>
    <property type="match status" value="1"/>
</dbReference>
<dbReference type="Pfam" id="PF00018">
    <property type="entry name" value="SH3_1"/>
    <property type="match status" value="1"/>
</dbReference>
<dbReference type="InterPro" id="IPR003604">
    <property type="entry name" value="Matrin/U1-like-C_Znf_C2H2"/>
</dbReference>
<dbReference type="PROSITE" id="PS50002">
    <property type="entry name" value="SH3"/>
    <property type="match status" value="1"/>
</dbReference>
<evidence type="ECO:0000256" key="4">
    <source>
        <dbReference type="ARBA" id="ARBA00006492"/>
    </source>
</evidence>
<evidence type="ECO:0000256" key="22">
    <source>
        <dbReference type="SAM" id="Phobius"/>
    </source>
</evidence>
<evidence type="ECO:0000256" key="5">
    <source>
        <dbReference type="ARBA" id="ARBA00021956"/>
    </source>
</evidence>
<dbReference type="Pfam" id="PF12874">
    <property type="entry name" value="zf-met"/>
    <property type="match status" value="1"/>
</dbReference>
<dbReference type="InterPro" id="IPR039477">
    <property type="entry name" value="ILEI/PANDER_dom"/>
</dbReference>
<feature type="domain" description="SH3" evidence="23">
    <location>
        <begin position="92"/>
        <end position="159"/>
    </location>
</feature>
<dbReference type="GO" id="GO:0000139">
    <property type="term" value="C:Golgi membrane"/>
    <property type="evidence" value="ECO:0007669"/>
    <property type="project" value="UniProtKB-SubCell"/>
</dbReference>
<dbReference type="PROSITE" id="PS00028">
    <property type="entry name" value="ZINC_FINGER_C2H2_1"/>
    <property type="match status" value="1"/>
</dbReference>
<evidence type="ECO:0000256" key="3">
    <source>
        <dbReference type="ARBA" id="ARBA00004922"/>
    </source>
</evidence>
<keyword evidence="9" id="KW-0808">Transferase</keyword>
<dbReference type="SUPFAM" id="SSF53448">
    <property type="entry name" value="Nucleotide-diphospho-sugar transferases"/>
    <property type="match status" value="1"/>
</dbReference>
<keyword evidence="15" id="KW-0333">Golgi apparatus</keyword>
<dbReference type="InterPro" id="IPR001452">
    <property type="entry name" value="SH3_domain"/>
</dbReference>
<evidence type="ECO:0000256" key="20">
    <source>
        <dbReference type="ARBA" id="ARBA00049045"/>
    </source>
</evidence>